<proteinExistence type="inferred from homology"/>
<organism evidence="2 3">
    <name type="scientific">Methylacidimicrobium cyclopophantes</name>
    <dbReference type="NCBI Taxonomy" id="1041766"/>
    <lineage>
        <taxon>Bacteria</taxon>
        <taxon>Pseudomonadati</taxon>
        <taxon>Verrucomicrobiota</taxon>
        <taxon>Methylacidimicrobium</taxon>
    </lineage>
</organism>
<dbReference type="PANTHER" id="PTHR23419">
    <property type="entry name" value="DIVALENT CATION TOLERANCE CUTA-RELATED"/>
    <property type="match status" value="1"/>
</dbReference>
<dbReference type="GO" id="GO:0010038">
    <property type="term" value="P:response to metal ion"/>
    <property type="evidence" value="ECO:0007669"/>
    <property type="project" value="InterPro"/>
</dbReference>
<dbReference type="Proteomes" id="UP000381693">
    <property type="component" value="Unassembled WGS sequence"/>
</dbReference>
<comment type="caution">
    <text evidence="2">The sequence shown here is derived from an EMBL/GenBank/DDBJ whole genome shotgun (WGS) entry which is preliminary data.</text>
</comment>
<dbReference type="InterPro" id="IPR004323">
    <property type="entry name" value="Ion_tolerance_CutA"/>
</dbReference>
<dbReference type="SUPFAM" id="SSF54913">
    <property type="entry name" value="GlnB-like"/>
    <property type="match status" value="1"/>
</dbReference>
<evidence type="ECO:0000313" key="2">
    <source>
        <dbReference type="EMBL" id="VVM08525.1"/>
    </source>
</evidence>
<comment type="similarity">
    <text evidence="1">Belongs to the CutA family.</text>
</comment>
<keyword evidence="3" id="KW-1185">Reference proteome</keyword>
<dbReference type="AlphaFoldDB" id="A0A5E6MHC9"/>
<dbReference type="InterPro" id="IPR015867">
    <property type="entry name" value="N-reg_PII/ATP_PRibTrfase_C"/>
</dbReference>
<evidence type="ECO:0000256" key="1">
    <source>
        <dbReference type="ARBA" id="ARBA00010169"/>
    </source>
</evidence>
<accession>A0A5E6MHC9</accession>
<name>A0A5E6MHC9_9BACT</name>
<dbReference type="InterPro" id="IPR011322">
    <property type="entry name" value="N-reg_PII-like_a/b"/>
</dbReference>
<dbReference type="GO" id="GO:0005507">
    <property type="term" value="F:copper ion binding"/>
    <property type="evidence" value="ECO:0007669"/>
    <property type="project" value="TreeGrafter"/>
</dbReference>
<sequence length="119" mass="13605">MGDRSVKPLLVLVTASSLEEGSCLARALLEARAASCVNLLSGLRSFYWWKEKREEADEILLLVKSADERWEELCDVIRRHHSYECPEIVAVCPDRVEERYFSWWSAELLKKGSASSLES</sequence>
<dbReference type="PANTHER" id="PTHR23419:SF8">
    <property type="entry name" value="FI09726P"/>
    <property type="match status" value="1"/>
</dbReference>
<dbReference type="Gene3D" id="3.30.70.120">
    <property type="match status" value="1"/>
</dbReference>
<gene>
    <name evidence="2" type="primary">cutA</name>
    <name evidence="2" type="ORF">MAMC_02239</name>
</gene>
<evidence type="ECO:0000313" key="3">
    <source>
        <dbReference type="Proteomes" id="UP000381693"/>
    </source>
</evidence>
<dbReference type="EMBL" id="CABFUZ020000260">
    <property type="protein sequence ID" value="VVM08525.1"/>
    <property type="molecule type" value="Genomic_DNA"/>
</dbReference>
<dbReference type="Pfam" id="PF03091">
    <property type="entry name" value="CutA1"/>
    <property type="match status" value="1"/>
</dbReference>
<reference evidence="2" key="1">
    <citation type="submission" date="2019-09" db="EMBL/GenBank/DDBJ databases">
        <authorList>
            <person name="Cremers G."/>
        </authorList>
    </citation>
    <scope>NUCLEOTIDE SEQUENCE [LARGE SCALE GENOMIC DNA]</scope>
    <source>
        <strain evidence="2">3B</strain>
    </source>
</reference>
<protein>
    <submittedName>
        <fullName evidence="2">Divalent-cation tolerance protein CutA</fullName>
    </submittedName>
</protein>